<dbReference type="GO" id="GO:0005576">
    <property type="term" value="C:extracellular region"/>
    <property type="evidence" value="ECO:0007669"/>
    <property type="project" value="InterPro"/>
</dbReference>
<evidence type="ECO:0000256" key="5">
    <source>
        <dbReference type="ARBA" id="ARBA00022729"/>
    </source>
</evidence>
<dbReference type="PROSITE" id="PS50842">
    <property type="entry name" value="EXPANSIN_EG45"/>
    <property type="match status" value="1"/>
</dbReference>
<dbReference type="PANTHER" id="PTHR31692">
    <property type="entry name" value="EXPANSIN-B3"/>
    <property type="match status" value="1"/>
</dbReference>
<dbReference type="SUPFAM" id="SSF50685">
    <property type="entry name" value="Barwin-like endoglucanases"/>
    <property type="match status" value="1"/>
</dbReference>
<dbReference type="GO" id="GO:0071555">
    <property type="term" value="P:cell wall organization"/>
    <property type="evidence" value="ECO:0007669"/>
    <property type="project" value="UniProtKB-KW"/>
</dbReference>
<dbReference type="InterPro" id="IPR005795">
    <property type="entry name" value="LolPI"/>
</dbReference>
<evidence type="ECO:0000256" key="8">
    <source>
        <dbReference type="SAM" id="MobiDB-lite"/>
    </source>
</evidence>
<dbReference type="PRINTS" id="PR01225">
    <property type="entry name" value="EXPANSNFAMLY"/>
</dbReference>
<evidence type="ECO:0000256" key="7">
    <source>
        <dbReference type="ARBA" id="ARBA00023316"/>
    </source>
</evidence>
<feature type="compositionally biased region" description="Pro residues" evidence="8">
    <location>
        <begin position="58"/>
        <end position="68"/>
    </location>
</feature>
<dbReference type="PRINTS" id="PR00829">
    <property type="entry name" value="LOLP1ALLERGN"/>
</dbReference>
<dbReference type="InterPro" id="IPR007112">
    <property type="entry name" value="Expansin/allergen_DPBB_dom"/>
</dbReference>
<feature type="signal peptide" evidence="9">
    <location>
        <begin position="1"/>
        <end position="24"/>
    </location>
</feature>
<dbReference type="PROSITE" id="PS50843">
    <property type="entry name" value="EXPANSIN_CBD"/>
    <property type="match status" value="1"/>
</dbReference>
<keyword evidence="6" id="KW-0325">Glycoprotein</keyword>
<dbReference type="Pfam" id="PF01357">
    <property type="entry name" value="Expansin_C"/>
    <property type="match status" value="1"/>
</dbReference>
<comment type="subcellular location">
    <subcellularLocation>
        <location evidence="1">Secreted</location>
        <location evidence="1">Cell wall</location>
    </subcellularLocation>
</comment>
<dbReference type="InterPro" id="IPR036908">
    <property type="entry name" value="RlpA-like_sf"/>
</dbReference>
<dbReference type="Gene3D" id="2.60.40.760">
    <property type="entry name" value="Expansin, cellulose-binding-like domain"/>
    <property type="match status" value="1"/>
</dbReference>
<evidence type="ECO:0000256" key="9">
    <source>
        <dbReference type="SAM" id="SignalP"/>
    </source>
</evidence>
<keyword evidence="3" id="KW-0134">Cell wall</keyword>
<dbReference type="PaxDb" id="4577-GRMZM2G095204_P01"/>
<reference evidence="10" key="1">
    <citation type="submission" date="2015-12" db="EMBL/GenBank/DDBJ databases">
        <title>Update maize B73 reference genome by single molecule sequencing technologies.</title>
        <authorList>
            <consortium name="Maize Genome Sequencing Project"/>
            <person name="Ware D."/>
        </authorList>
    </citation>
    <scope>NUCLEOTIDE SEQUENCE [LARGE SCALE GENOMIC DNA]</scope>
    <source>
        <tissue evidence="10">Seedling</tissue>
    </source>
</reference>
<dbReference type="PANTHER" id="PTHR31692:SF73">
    <property type="entry name" value="EXPANSIN-B4"/>
    <property type="match status" value="1"/>
</dbReference>
<dbReference type="EMBL" id="CM007650">
    <property type="protein sequence ID" value="ONM53190.1"/>
    <property type="molecule type" value="Genomic_DNA"/>
</dbReference>
<protein>
    <submittedName>
        <fullName evidence="10">Expansin-B4</fullName>
    </submittedName>
</protein>
<accession>A0A1D6HYG3</accession>
<dbReference type="AlphaFoldDB" id="A0A1D6HYG3"/>
<dbReference type="SMR" id="A0A1D6HYG3"/>
<evidence type="ECO:0000313" key="10">
    <source>
        <dbReference type="EMBL" id="ONM53190.1"/>
    </source>
</evidence>
<dbReference type="SMART" id="SM00837">
    <property type="entry name" value="DPBB_1"/>
    <property type="match status" value="1"/>
</dbReference>
<feature type="chain" id="PRO_5010805080" evidence="9">
    <location>
        <begin position="25"/>
        <end position="289"/>
    </location>
</feature>
<dbReference type="InterPro" id="IPR007118">
    <property type="entry name" value="Expan_Lol_pI"/>
</dbReference>
<dbReference type="InterPro" id="IPR009009">
    <property type="entry name" value="RlpA-like_DPBB"/>
</dbReference>
<keyword evidence="4" id="KW-0964">Secreted</keyword>
<feature type="region of interest" description="Disordered" evidence="8">
    <location>
        <begin position="27"/>
        <end position="70"/>
    </location>
</feature>
<evidence type="ECO:0000256" key="1">
    <source>
        <dbReference type="ARBA" id="ARBA00004191"/>
    </source>
</evidence>
<dbReference type="OMA" id="NSMIAVE"/>
<organism evidence="10">
    <name type="scientific">Zea mays</name>
    <name type="common">Maize</name>
    <dbReference type="NCBI Taxonomy" id="4577"/>
    <lineage>
        <taxon>Eukaryota</taxon>
        <taxon>Viridiplantae</taxon>
        <taxon>Streptophyta</taxon>
        <taxon>Embryophyta</taxon>
        <taxon>Tracheophyta</taxon>
        <taxon>Spermatophyta</taxon>
        <taxon>Magnoliopsida</taxon>
        <taxon>Liliopsida</taxon>
        <taxon>Poales</taxon>
        <taxon>Poaceae</taxon>
        <taxon>PACMAD clade</taxon>
        <taxon>Panicoideae</taxon>
        <taxon>Andropogonodae</taxon>
        <taxon>Andropogoneae</taxon>
        <taxon>Tripsacinae</taxon>
        <taxon>Zea</taxon>
    </lineage>
</organism>
<evidence type="ECO:0000256" key="4">
    <source>
        <dbReference type="ARBA" id="ARBA00022525"/>
    </source>
</evidence>
<keyword evidence="5 9" id="KW-0732">Signal</keyword>
<dbReference type="Gene3D" id="2.40.40.10">
    <property type="entry name" value="RlpA-like domain"/>
    <property type="match status" value="1"/>
</dbReference>
<dbReference type="SUPFAM" id="SSF49590">
    <property type="entry name" value="PHL pollen allergen"/>
    <property type="match status" value="1"/>
</dbReference>
<evidence type="ECO:0000256" key="6">
    <source>
        <dbReference type="ARBA" id="ARBA00023180"/>
    </source>
</evidence>
<feature type="compositionally biased region" description="Basic residues" evidence="8">
    <location>
        <begin position="27"/>
        <end position="36"/>
    </location>
</feature>
<name>A0A1D6HYG3_MAIZE</name>
<comment type="similarity">
    <text evidence="2">Belongs to the expansin family. Expansin B subfamily.</text>
</comment>
<dbReference type="InterPro" id="IPR007117">
    <property type="entry name" value="Expansin_CBD"/>
</dbReference>
<dbReference type="Pfam" id="PF03330">
    <property type="entry name" value="DPBB_1"/>
    <property type="match status" value="1"/>
</dbReference>
<sequence length="289" mass="31124">MATLSTSLLAAVVVLALLVSPIACSRKPRPKTKPISHRQAPLPARTSHKLTTATKSPPTTPHHPPPTMVPTAGCQALVPRGACGYQTAVGKQSFNSMIAVESALLYRGGEACDACYEVKCTSNAACSSKPVTIVITDLSPGGLFHREVAHFDMSGTVMGTMAKPDMGDKVRAGGVVRIQYRRVPCKYPGVNVAFKVDQGANPFYFNVLIEFEDADGNLNTVDLMLADNREWTPMAHNWGATWCLNNGRRLRAPFGLRLTSDSGRVLAPNNAIPVAWKLGKTYCSLVNYP</sequence>
<proteinExistence type="inferred from homology"/>
<dbReference type="InterPro" id="IPR036749">
    <property type="entry name" value="Expansin_CBD_sf"/>
</dbReference>
<keyword evidence="7" id="KW-0961">Cell wall biogenesis/degradation</keyword>
<evidence type="ECO:0000256" key="3">
    <source>
        <dbReference type="ARBA" id="ARBA00022512"/>
    </source>
</evidence>
<gene>
    <name evidence="10" type="ORF">ZEAMMB73_Zm00001d019557</name>
</gene>
<dbReference type="InParanoid" id="A0A1D6HYG3"/>
<dbReference type="ExpressionAtlas" id="A0A1D6HYG3">
    <property type="expression patterns" value="baseline"/>
</dbReference>
<evidence type="ECO:0000256" key="2">
    <source>
        <dbReference type="ARBA" id="ARBA00005650"/>
    </source>
</evidence>